<dbReference type="STRING" id="666685.R2APBS1_1924"/>
<dbReference type="InterPro" id="IPR032787">
    <property type="entry name" value="Prok-E2_D"/>
</dbReference>
<dbReference type="KEGG" id="rhd:R2APBS1_1924"/>
<evidence type="ECO:0000313" key="2">
    <source>
        <dbReference type="Proteomes" id="UP000011859"/>
    </source>
</evidence>
<dbReference type="Proteomes" id="UP000011859">
    <property type="component" value="Chromosome"/>
</dbReference>
<dbReference type="AlphaFoldDB" id="M4NG49"/>
<sequence length="242" mass="26536">MTTPLEPQLALIVHGSPGGLSEMGRFPCVLSLHAIRHDADQRASLDAGRLLTEAEAAEIGSALLLADGRASQRGEFIPATLLRETPTSLTWFRPPQRSTQYWRTKDGRTTINAVLPGLVFHVESRVLFVAAYAGGERPHRGTELFHAPLGNVYADGRICTGNATLPETVDHASMAAWERVLLGTNYAHINHTHTLRDGATTEQLVAFWTRRQRYATPPAAKLLRPLAPTLSDWLTSLTEDDS</sequence>
<dbReference type="Pfam" id="PF14460">
    <property type="entry name" value="Prok-E2_D"/>
    <property type="match status" value="1"/>
</dbReference>
<evidence type="ECO:0000313" key="1">
    <source>
        <dbReference type="EMBL" id="AGG89047.1"/>
    </source>
</evidence>
<keyword evidence="2" id="KW-1185">Reference proteome</keyword>
<gene>
    <name evidence="1" type="ORF">R2APBS1_1924</name>
</gene>
<reference evidence="1 2" key="1">
    <citation type="submission" date="2012-04" db="EMBL/GenBank/DDBJ databases">
        <title>Complete genome of Rhodanobacter sp. 2APBS1.</title>
        <authorList>
            <consortium name="US DOE Joint Genome Institute"/>
            <person name="Huntemann M."/>
            <person name="Wei C.-L."/>
            <person name="Han J."/>
            <person name="Detter J.C."/>
            <person name="Han C."/>
            <person name="Tapia R."/>
            <person name="Munk A.C.C."/>
            <person name="Chen A."/>
            <person name="Krypides N."/>
            <person name="Mavromatis K."/>
            <person name="Markowitz V."/>
            <person name="Szeto E."/>
            <person name="Ivanova N."/>
            <person name="Mikhailova N."/>
            <person name="Ovchinnikova G."/>
            <person name="Pagani I."/>
            <person name="Pati A."/>
            <person name="Goodwin L."/>
            <person name="Peters L."/>
            <person name="Pitluck S."/>
            <person name="Woyke T."/>
            <person name="Prakash O."/>
            <person name="Elkins J."/>
            <person name="Brown S."/>
            <person name="Palumbo A."/>
            <person name="Hemme C."/>
            <person name="Zhou J."/>
            <person name="Watson D."/>
            <person name="Jardine P."/>
            <person name="Kostka J."/>
            <person name="Green S."/>
        </authorList>
    </citation>
    <scope>NUCLEOTIDE SEQUENCE [LARGE SCALE GENOMIC DNA]</scope>
    <source>
        <strain evidence="1 2">2APBS1</strain>
    </source>
</reference>
<dbReference type="GeneID" id="72428658"/>
<name>M4NG49_9GAMM</name>
<dbReference type="NCBIfam" id="TIGR03737">
    <property type="entry name" value="PRTRC_B"/>
    <property type="match status" value="1"/>
</dbReference>
<organism evidence="1 2">
    <name type="scientific">Rhodanobacter denitrificans</name>
    <dbReference type="NCBI Taxonomy" id="666685"/>
    <lineage>
        <taxon>Bacteria</taxon>
        <taxon>Pseudomonadati</taxon>
        <taxon>Pseudomonadota</taxon>
        <taxon>Gammaproteobacteria</taxon>
        <taxon>Lysobacterales</taxon>
        <taxon>Rhodanobacteraceae</taxon>
        <taxon>Rhodanobacter</taxon>
    </lineage>
</organism>
<dbReference type="eggNOG" id="ENOG5031TM4">
    <property type="taxonomic scope" value="Bacteria"/>
</dbReference>
<accession>M4NG49</accession>
<proteinExistence type="predicted"/>
<dbReference type="OrthoDB" id="8556159at2"/>
<dbReference type="EMBL" id="CP003470">
    <property type="protein sequence ID" value="AGG89047.1"/>
    <property type="molecule type" value="Genomic_DNA"/>
</dbReference>
<dbReference type="RefSeq" id="WP_015447772.1">
    <property type="nucleotide sequence ID" value="NC_020541.1"/>
</dbReference>
<dbReference type="HOGENOM" id="CLU_085624_0_0_6"/>
<protein>
    <submittedName>
        <fullName evidence="1">PRTRC system protein B</fullName>
    </submittedName>
</protein>
<dbReference type="InterPro" id="IPR022280">
    <property type="entry name" value="PRTRC_protein-B"/>
</dbReference>